<organism evidence="2">
    <name type="scientific">Oikopleura dioica</name>
    <name type="common">Tunicate</name>
    <dbReference type="NCBI Taxonomy" id="34765"/>
    <lineage>
        <taxon>Eukaryota</taxon>
        <taxon>Metazoa</taxon>
        <taxon>Chordata</taxon>
        <taxon>Tunicata</taxon>
        <taxon>Appendicularia</taxon>
        <taxon>Copelata</taxon>
        <taxon>Oikopleuridae</taxon>
        <taxon>Oikopleura</taxon>
    </lineage>
</organism>
<protein>
    <submittedName>
        <fullName evidence="2">Uncharacterized protein</fullName>
    </submittedName>
</protein>
<feature type="compositionally biased region" description="Acidic residues" evidence="1">
    <location>
        <begin position="47"/>
        <end position="56"/>
    </location>
</feature>
<sequence length="56" mass="6232">MGHLPESVNVVDGNEVEDDIFFDNESDENSEDEIAPQPYQPIISSESESDTDEDSD</sequence>
<proteinExistence type="predicted"/>
<feature type="region of interest" description="Disordered" evidence="1">
    <location>
        <begin position="1"/>
        <end position="56"/>
    </location>
</feature>
<evidence type="ECO:0000256" key="1">
    <source>
        <dbReference type="SAM" id="MobiDB-lite"/>
    </source>
</evidence>
<evidence type="ECO:0000313" key="2">
    <source>
        <dbReference type="EMBL" id="CBY42956.1"/>
    </source>
</evidence>
<dbReference type="AlphaFoldDB" id="E4Z5H8"/>
<name>E4Z5H8_OIKDI</name>
<feature type="compositionally biased region" description="Acidic residues" evidence="1">
    <location>
        <begin position="14"/>
        <end position="34"/>
    </location>
</feature>
<dbReference type="Proteomes" id="UP000011014">
    <property type="component" value="Unassembled WGS sequence"/>
</dbReference>
<dbReference type="EMBL" id="FN657683">
    <property type="protein sequence ID" value="CBY42956.1"/>
    <property type="molecule type" value="Genomic_DNA"/>
</dbReference>
<gene>
    <name evidence="2" type="ORF">GSOID_T00026696001</name>
</gene>
<reference evidence="2" key="1">
    <citation type="journal article" date="2010" name="Science">
        <title>Plasticity of animal genome architecture unmasked by rapid evolution of a pelagic tunicate.</title>
        <authorList>
            <person name="Denoeud F."/>
            <person name="Henriet S."/>
            <person name="Mungpakdee S."/>
            <person name="Aury J.M."/>
            <person name="Da Silva C."/>
            <person name="Brinkmann H."/>
            <person name="Mikhaleva J."/>
            <person name="Olsen L.C."/>
            <person name="Jubin C."/>
            <person name="Canestro C."/>
            <person name="Bouquet J.M."/>
            <person name="Danks G."/>
            <person name="Poulain J."/>
            <person name="Campsteijn C."/>
            <person name="Adamski M."/>
            <person name="Cross I."/>
            <person name="Yadetie F."/>
            <person name="Muffato M."/>
            <person name="Louis A."/>
            <person name="Butcher S."/>
            <person name="Tsagkogeorga G."/>
            <person name="Konrad A."/>
            <person name="Singh S."/>
            <person name="Jensen M.F."/>
            <person name="Cong E.H."/>
            <person name="Eikeseth-Otteraa H."/>
            <person name="Noel B."/>
            <person name="Anthouard V."/>
            <person name="Porcel B.M."/>
            <person name="Kachouri-Lafond R."/>
            <person name="Nishino A."/>
            <person name="Ugolini M."/>
            <person name="Chourrout P."/>
            <person name="Nishida H."/>
            <person name="Aasland R."/>
            <person name="Huzurbazar S."/>
            <person name="Westhof E."/>
            <person name="Delsuc F."/>
            <person name="Lehrach H."/>
            <person name="Reinhardt R."/>
            <person name="Weissenbach J."/>
            <person name="Roy S.W."/>
            <person name="Artiguenave F."/>
            <person name="Postlethwait J.H."/>
            <person name="Manak J.R."/>
            <person name="Thompson E.M."/>
            <person name="Jaillon O."/>
            <person name="Du Pasquier L."/>
            <person name="Boudinot P."/>
            <person name="Liberles D.A."/>
            <person name="Volff J.N."/>
            <person name="Philippe H."/>
            <person name="Lenhard B."/>
            <person name="Roest Crollius H."/>
            <person name="Wincker P."/>
            <person name="Chourrout D."/>
        </authorList>
    </citation>
    <scope>NUCLEOTIDE SEQUENCE [LARGE SCALE GENOMIC DNA]</scope>
</reference>
<accession>E4Z5H8</accession>